<gene>
    <name evidence="1" type="ORF">RHMOL_Rhmol11G0170400</name>
</gene>
<dbReference type="EMBL" id="CM046398">
    <property type="protein sequence ID" value="KAI8531881.1"/>
    <property type="molecule type" value="Genomic_DNA"/>
</dbReference>
<protein>
    <submittedName>
        <fullName evidence="1">Uncharacterized protein</fullName>
    </submittedName>
</protein>
<name>A0ACC0LT38_RHOML</name>
<keyword evidence="2" id="KW-1185">Reference proteome</keyword>
<reference evidence="1" key="1">
    <citation type="submission" date="2022-02" db="EMBL/GenBank/DDBJ databases">
        <title>Plant Genome Project.</title>
        <authorList>
            <person name="Zhang R.-G."/>
        </authorList>
    </citation>
    <scope>NUCLEOTIDE SEQUENCE</scope>
    <source>
        <strain evidence="1">AT1</strain>
    </source>
</reference>
<comment type="caution">
    <text evidence="1">The sequence shown here is derived from an EMBL/GenBank/DDBJ whole genome shotgun (WGS) entry which is preliminary data.</text>
</comment>
<evidence type="ECO:0000313" key="2">
    <source>
        <dbReference type="Proteomes" id="UP001062846"/>
    </source>
</evidence>
<accession>A0ACC0LT38</accession>
<sequence>MKLWFASAKPWSGEPASLKRFAWVSCQGVPLNVWNAKTFEQIGGLWGYFIKLEVATLKELSFTKGRFLIATEEIQRINRWIQIEVEGVVYDVKVSEESTFVSPDEVEESTGSCFQKLSPVEGVMEMVSKAGKEDDDGVDRPVEKVSNRNEVVGAGRVSFNFGGRRVREG</sequence>
<organism evidence="1 2">
    <name type="scientific">Rhododendron molle</name>
    <name type="common">Chinese azalea</name>
    <name type="synonym">Azalea mollis</name>
    <dbReference type="NCBI Taxonomy" id="49168"/>
    <lineage>
        <taxon>Eukaryota</taxon>
        <taxon>Viridiplantae</taxon>
        <taxon>Streptophyta</taxon>
        <taxon>Embryophyta</taxon>
        <taxon>Tracheophyta</taxon>
        <taxon>Spermatophyta</taxon>
        <taxon>Magnoliopsida</taxon>
        <taxon>eudicotyledons</taxon>
        <taxon>Gunneridae</taxon>
        <taxon>Pentapetalae</taxon>
        <taxon>asterids</taxon>
        <taxon>Ericales</taxon>
        <taxon>Ericaceae</taxon>
        <taxon>Ericoideae</taxon>
        <taxon>Rhodoreae</taxon>
        <taxon>Rhododendron</taxon>
    </lineage>
</organism>
<evidence type="ECO:0000313" key="1">
    <source>
        <dbReference type="EMBL" id="KAI8531881.1"/>
    </source>
</evidence>
<proteinExistence type="predicted"/>
<dbReference type="Proteomes" id="UP001062846">
    <property type="component" value="Chromosome 11"/>
</dbReference>